<evidence type="ECO:0000256" key="3">
    <source>
        <dbReference type="ARBA" id="ARBA00022478"/>
    </source>
</evidence>
<evidence type="ECO:0000256" key="6">
    <source>
        <dbReference type="RuleBase" id="RU367076"/>
    </source>
</evidence>
<evidence type="ECO:0000256" key="5">
    <source>
        <dbReference type="ARBA" id="ARBA00023242"/>
    </source>
</evidence>
<evidence type="ECO:0000256" key="4">
    <source>
        <dbReference type="ARBA" id="ARBA00023163"/>
    </source>
</evidence>
<comment type="function">
    <text evidence="6">DNA-dependent RNA polymerase catalyzes the transcription of DNA into RNA using the four ribonucleoside triphosphates as substrates. Specific core component of RNA polymerase III which synthesizes small RNAs, such as 5S rRNA and tRNAs.</text>
</comment>
<evidence type="ECO:0000259" key="8">
    <source>
        <dbReference type="Pfam" id="PF08221"/>
    </source>
</evidence>
<dbReference type="Pfam" id="PF05645">
    <property type="entry name" value="RNA_pol_Rpc82"/>
    <property type="match status" value="1"/>
</dbReference>
<dbReference type="InterPro" id="IPR036388">
    <property type="entry name" value="WH-like_DNA-bd_sf"/>
</dbReference>
<keyword evidence="5 6" id="KW-0539">Nucleus</keyword>
<organism evidence="10">
    <name type="scientific">Panstrongylus megistus</name>
    <dbReference type="NCBI Taxonomy" id="65343"/>
    <lineage>
        <taxon>Eukaryota</taxon>
        <taxon>Metazoa</taxon>
        <taxon>Ecdysozoa</taxon>
        <taxon>Arthropoda</taxon>
        <taxon>Hexapoda</taxon>
        <taxon>Insecta</taxon>
        <taxon>Pterygota</taxon>
        <taxon>Neoptera</taxon>
        <taxon>Paraneoptera</taxon>
        <taxon>Hemiptera</taxon>
        <taxon>Heteroptera</taxon>
        <taxon>Panheteroptera</taxon>
        <taxon>Cimicomorpha</taxon>
        <taxon>Reduviidae</taxon>
        <taxon>Triatominae</taxon>
        <taxon>Panstrongylus</taxon>
    </lineage>
</organism>
<dbReference type="FunFam" id="1.10.10.10:FF:000199">
    <property type="entry name" value="DNA-directed RNA polymerase III subunit RPC3"/>
    <property type="match status" value="1"/>
</dbReference>
<name>A0A069DZ68_9HEMI</name>
<comment type="similarity">
    <text evidence="2 6">Belongs to the eukaryotic RPC3/POLR3C RNA polymerase subunit family.</text>
</comment>
<keyword evidence="3 6" id="KW-0240">DNA-directed RNA polymerase</keyword>
<feature type="domain" description="RNA polymerase III Rpc82 C -terminal" evidence="7">
    <location>
        <begin position="180"/>
        <end position="321"/>
    </location>
</feature>
<dbReference type="PANTHER" id="PTHR12949:SF0">
    <property type="entry name" value="DNA-DIRECTED RNA POLYMERASE III SUBUNIT RPC3"/>
    <property type="match status" value="1"/>
</dbReference>
<proteinExistence type="evidence at transcript level"/>
<sequence>MSVKYGELCSLLILENFGNVAQKIHDELQWAPKTHKLLLSAIGYPSGLVKRALCILIQYGFVSFEAGRNPLVAEYILQQEKIVLLLRYPKYLSLINSKRGEPSRLLIEEVLRHGSITATKAILQTWKRIQQGAIAKYTDGISGLKEFFHQLIVNQYLICCPTPEKAVAGDDIRVPQFTVNEEELFSPPEIDLRKLMDLEKGIPNSDPGDAGILWRCNFDRFHQDLRDEIMVEAIRRRFDNEAATLMDILLQLMYERTDAWATSSNPVPFVAIRDSLEKKKWPHLSQYLDQYIKVIEEDSCNFIRRSGEGSTSSVFVNLGTAFQNITAAAIESVVEHRFGCKAARIFRLVKKKRYIDQEQLQKLAMIPDKEAKQLTYKLLQESFLHLHELKKPASSGPNKSFYLLHIDFKQVAQIVLNMCYKGIYNTLIRAKHEKTDNSRLIEKFEKLNTIAKNMREQGDDENYIKQLFNEWMTPPEKALLDSVEAMVEKLRMAELYVDETIFLIQLFTYYESAHLREKP</sequence>
<comment type="subcellular location">
    <subcellularLocation>
        <location evidence="1 6">Nucleus</location>
    </subcellularLocation>
</comment>
<dbReference type="EMBL" id="GBGD01001165">
    <property type="protein sequence ID" value="JAC87724.1"/>
    <property type="molecule type" value="mRNA"/>
</dbReference>
<dbReference type="InterPro" id="IPR055207">
    <property type="entry name" value="POLR3C_WHD"/>
</dbReference>
<dbReference type="Pfam" id="PF08221">
    <property type="entry name" value="HTH_9"/>
    <property type="match status" value="1"/>
</dbReference>
<keyword evidence="4 6" id="KW-0804">Transcription</keyword>
<feature type="domain" description="RNA polymerase III subunit RPC82-related helix-turn-helix" evidence="8">
    <location>
        <begin position="7"/>
        <end position="64"/>
    </location>
</feature>
<dbReference type="InterPro" id="IPR039748">
    <property type="entry name" value="RPC3"/>
</dbReference>
<feature type="domain" description="DNA-directed RNA polymerase III subunit RPC3 winged-helix" evidence="9">
    <location>
        <begin position="330"/>
        <end position="406"/>
    </location>
</feature>
<dbReference type="PANTHER" id="PTHR12949">
    <property type="entry name" value="RNA POLYMERASE III DNA DIRECTED -RELATED"/>
    <property type="match status" value="1"/>
</dbReference>
<dbReference type="Pfam" id="PF22536">
    <property type="entry name" value="WHD_POLR3C"/>
    <property type="match status" value="1"/>
</dbReference>
<evidence type="ECO:0000259" key="9">
    <source>
        <dbReference type="Pfam" id="PF22536"/>
    </source>
</evidence>
<comment type="subunit">
    <text evidence="6">Component of the RNA polymerase III (Pol III) complex consisting of 17 subunits.</text>
</comment>
<dbReference type="Pfam" id="PF20912">
    <property type="entry name" value="RPC3_helical"/>
    <property type="match status" value="1"/>
</dbReference>
<dbReference type="Gene3D" id="1.10.10.10">
    <property type="entry name" value="Winged helix-like DNA-binding domain superfamily/Winged helix DNA-binding domain"/>
    <property type="match status" value="4"/>
</dbReference>
<dbReference type="GO" id="GO:0005666">
    <property type="term" value="C:RNA polymerase III complex"/>
    <property type="evidence" value="ECO:0007669"/>
    <property type="project" value="UniProtKB-UniRule"/>
</dbReference>
<evidence type="ECO:0000313" key="10">
    <source>
        <dbReference type="EMBL" id="JAC87724.1"/>
    </source>
</evidence>
<dbReference type="InterPro" id="IPR013197">
    <property type="entry name" value="RNA_pol_III_RPC82-rel_HTH"/>
</dbReference>
<dbReference type="GO" id="GO:0006351">
    <property type="term" value="P:DNA-templated transcription"/>
    <property type="evidence" value="ECO:0007669"/>
    <property type="project" value="InterPro"/>
</dbReference>
<protein>
    <recommendedName>
        <fullName evidence="6">DNA-directed RNA polymerase III subunit RPC3</fullName>
        <shortName evidence="6">RNA polymerase III subunit C3</shortName>
    </recommendedName>
</protein>
<accession>A0A069DZ68</accession>
<reference evidence="10" key="1">
    <citation type="journal article" date="2015" name="J. Med. Entomol.">
        <title>A Deep Insight Into the Sialotranscriptome of the Chagas Disease Vector, Panstrongylus megistus (Hemiptera: Heteroptera).</title>
        <authorList>
            <person name="Ribeiro J.M."/>
            <person name="Schwarz A."/>
            <person name="Francischetti I.M."/>
        </authorList>
    </citation>
    <scope>NUCLEOTIDE SEQUENCE</scope>
    <source>
        <tissue evidence="10">Salivary glands</tissue>
    </source>
</reference>
<dbReference type="GO" id="GO:0003697">
    <property type="term" value="F:single-stranded DNA binding"/>
    <property type="evidence" value="ECO:0007669"/>
    <property type="project" value="UniProtKB-UniRule"/>
</dbReference>
<dbReference type="AlphaFoldDB" id="A0A069DZ68"/>
<evidence type="ECO:0000256" key="1">
    <source>
        <dbReference type="ARBA" id="ARBA00004123"/>
    </source>
</evidence>
<evidence type="ECO:0000256" key="2">
    <source>
        <dbReference type="ARBA" id="ARBA00007206"/>
    </source>
</evidence>
<evidence type="ECO:0000259" key="7">
    <source>
        <dbReference type="Pfam" id="PF05645"/>
    </source>
</evidence>
<dbReference type="InterPro" id="IPR008806">
    <property type="entry name" value="RNA_pol_III_Rpc82_C"/>
</dbReference>
<dbReference type="Gene3D" id="6.10.140.1450">
    <property type="match status" value="1"/>
</dbReference>